<name>D6WLK5_TRICA</name>
<evidence type="ECO:0000256" key="2">
    <source>
        <dbReference type="ARBA" id="ARBA00022771"/>
    </source>
</evidence>
<reference evidence="6 7" key="2">
    <citation type="journal article" date="2010" name="Nucleic Acids Res.">
        <title>BeetleBase in 2010: revisions to provide comprehensive genomic information for Tribolium castaneum.</title>
        <authorList>
            <person name="Kim H.S."/>
            <person name="Murphy T."/>
            <person name="Xia J."/>
            <person name="Caragea D."/>
            <person name="Park Y."/>
            <person name="Beeman R.W."/>
            <person name="Lorenzen M.D."/>
            <person name="Butcher S."/>
            <person name="Manak J.R."/>
            <person name="Brown S.J."/>
        </authorList>
    </citation>
    <scope>GENOME REANNOTATION</scope>
    <source>
        <strain evidence="6 7">Georgia GA2</strain>
    </source>
</reference>
<keyword evidence="2 4" id="KW-0863">Zinc-finger</keyword>
<dbReference type="SUPFAM" id="SSF49599">
    <property type="entry name" value="TRAF domain-like"/>
    <property type="match status" value="1"/>
</dbReference>
<dbReference type="InParanoid" id="D6WLK5"/>
<dbReference type="GO" id="GO:0031624">
    <property type="term" value="F:ubiquitin conjugating enzyme binding"/>
    <property type="evidence" value="ECO:0000318"/>
    <property type="project" value="GO_Central"/>
</dbReference>
<evidence type="ECO:0000256" key="4">
    <source>
        <dbReference type="PROSITE-ProRule" id="PRU00455"/>
    </source>
</evidence>
<dbReference type="PANTHER" id="PTHR45877:SF2">
    <property type="entry name" value="E3 UBIQUITIN-PROTEIN LIGASE SINA-RELATED"/>
    <property type="match status" value="1"/>
</dbReference>
<reference evidence="6 7" key="1">
    <citation type="journal article" date="2008" name="Nature">
        <title>The genome of the model beetle and pest Tribolium castaneum.</title>
        <authorList>
            <consortium name="Tribolium Genome Sequencing Consortium"/>
            <person name="Richards S."/>
            <person name="Gibbs R.A."/>
            <person name="Weinstock G.M."/>
            <person name="Brown S.J."/>
            <person name="Denell R."/>
            <person name="Beeman R.W."/>
            <person name="Gibbs R."/>
            <person name="Beeman R.W."/>
            <person name="Brown S.J."/>
            <person name="Bucher G."/>
            <person name="Friedrich M."/>
            <person name="Grimmelikhuijzen C.J."/>
            <person name="Klingler M."/>
            <person name="Lorenzen M."/>
            <person name="Richards S."/>
            <person name="Roth S."/>
            <person name="Schroder R."/>
            <person name="Tautz D."/>
            <person name="Zdobnov E.M."/>
            <person name="Muzny D."/>
            <person name="Gibbs R.A."/>
            <person name="Weinstock G.M."/>
            <person name="Attaway T."/>
            <person name="Bell S."/>
            <person name="Buhay C.J."/>
            <person name="Chandrabose M.N."/>
            <person name="Chavez D."/>
            <person name="Clerk-Blankenburg K.P."/>
            <person name="Cree A."/>
            <person name="Dao M."/>
            <person name="Davis C."/>
            <person name="Chacko J."/>
            <person name="Dinh H."/>
            <person name="Dugan-Rocha S."/>
            <person name="Fowler G."/>
            <person name="Garner T.T."/>
            <person name="Garnes J."/>
            <person name="Gnirke A."/>
            <person name="Hawes A."/>
            <person name="Hernandez J."/>
            <person name="Hines S."/>
            <person name="Holder M."/>
            <person name="Hume J."/>
            <person name="Jhangiani S.N."/>
            <person name="Joshi V."/>
            <person name="Khan Z.M."/>
            <person name="Jackson L."/>
            <person name="Kovar C."/>
            <person name="Kowis A."/>
            <person name="Lee S."/>
            <person name="Lewis L.R."/>
            <person name="Margolis J."/>
            <person name="Morgan M."/>
            <person name="Nazareth L.V."/>
            <person name="Nguyen N."/>
            <person name="Okwuonu G."/>
            <person name="Parker D."/>
            <person name="Richards S."/>
            <person name="Ruiz S.J."/>
            <person name="Santibanez J."/>
            <person name="Savard J."/>
            <person name="Scherer S.E."/>
            <person name="Schneider B."/>
            <person name="Sodergren E."/>
            <person name="Tautz D."/>
            <person name="Vattahil S."/>
            <person name="Villasana D."/>
            <person name="White C.S."/>
            <person name="Wright R."/>
            <person name="Park Y."/>
            <person name="Beeman R.W."/>
            <person name="Lord J."/>
            <person name="Oppert B."/>
            <person name="Lorenzen M."/>
            <person name="Brown S."/>
            <person name="Wang L."/>
            <person name="Savard J."/>
            <person name="Tautz D."/>
            <person name="Richards S."/>
            <person name="Weinstock G."/>
            <person name="Gibbs R.A."/>
            <person name="Liu Y."/>
            <person name="Worley K."/>
            <person name="Weinstock G."/>
            <person name="Elsik C.G."/>
            <person name="Reese J.T."/>
            <person name="Elhaik E."/>
            <person name="Landan G."/>
            <person name="Graur D."/>
            <person name="Arensburger P."/>
            <person name="Atkinson P."/>
            <person name="Beeman R.W."/>
            <person name="Beidler J."/>
            <person name="Brown S.J."/>
            <person name="Demuth J.P."/>
            <person name="Drury D.W."/>
            <person name="Du Y.Z."/>
            <person name="Fujiwara H."/>
            <person name="Lorenzen M."/>
            <person name="Maselli V."/>
            <person name="Osanai M."/>
            <person name="Park Y."/>
            <person name="Robertson H.M."/>
            <person name="Tu Z."/>
            <person name="Wang J.J."/>
            <person name="Wang S."/>
            <person name="Richards S."/>
            <person name="Song H."/>
            <person name="Zhang L."/>
            <person name="Sodergren E."/>
            <person name="Werner D."/>
            <person name="Stanke M."/>
            <person name="Morgenstern B."/>
            <person name="Solovyev V."/>
            <person name="Kosarev P."/>
            <person name="Brown G."/>
            <person name="Chen H.C."/>
            <person name="Ermolaeva O."/>
            <person name="Hlavina W."/>
            <person name="Kapustin Y."/>
            <person name="Kiryutin B."/>
            <person name="Kitts P."/>
            <person name="Maglott D."/>
            <person name="Pruitt K."/>
            <person name="Sapojnikov V."/>
            <person name="Souvorov A."/>
            <person name="Mackey A.J."/>
            <person name="Waterhouse R.M."/>
            <person name="Wyder S."/>
            <person name="Zdobnov E.M."/>
            <person name="Zdobnov E.M."/>
            <person name="Wyder S."/>
            <person name="Kriventseva E.V."/>
            <person name="Kadowaki T."/>
            <person name="Bork P."/>
            <person name="Aranda M."/>
            <person name="Bao R."/>
            <person name="Beermann A."/>
            <person name="Berns N."/>
            <person name="Bolognesi R."/>
            <person name="Bonneton F."/>
            <person name="Bopp D."/>
            <person name="Brown S.J."/>
            <person name="Bucher G."/>
            <person name="Butts T."/>
            <person name="Chaumot A."/>
            <person name="Denell R.E."/>
            <person name="Ferrier D.E."/>
            <person name="Friedrich M."/>
            <person name="Gordon C.M."/>
            <person name="Jindra M."/>
            <person name="Klingler M."/>
            <person name="Lan Q."/>
            <person name="Lattorff H.M."/>
            <person name="Laudet V."/>
            <person name="von Levetsow C."/>
            <person name="Liu Z."/>
            <person name="Lutz R."/>
            <person name="Lynch J.A."/>
            <person name="da Fonseca R.N."/>
            <person name="Posnien N."/>
            <person name="Reuter R."/>
            <person name="Roth S."/>
            <person name="Savard J."/>
            <person name="Schinko J.B."/>
            <person name="Schmitt C."/>
            <person name="Schoppmeier M."/>
            <person name="Schroder R."/>
            <person name="Shippy T.D."/>
            <person name="Simonnet F."/>
            <person name="Marques-Souza H."/>
            <person name="Tautz D."/>
            <person name="Tomoyasu Y."/>
            <person name="Trauner J."/>
            <person name="Van der Zee M."/>
            <person name="Vervoort M."/>
            <person name="Wittkopp N."/>
            <person name="Wimmer E.A."/>
            <person name="Yang X."/>
            <person name="Jones A.K."/>
            <person name="Sattelle D.B."/>
            <person name="Ebert P.R."/>
            <person name="Nelson D."/>
            <person name="Scott J.G."/>
            <person name="Beeman R.W."/>
            <person name="Muthukrishnan S."/>
            <person name="Kramer K.J."/>
            <person name="Arakane Y."/>
            <person name="Beeman R.W."/>
            <person name="Zhu Q."/>
            <person name="Hogenkamp D."/>
            <person name="Dixit R."/>
            <person name="Oppert B."/>
            <person name="Jiang H."/>
            <person name="Zou Z."/>
            <person name="Marshall J."/>
            <person name="Elpidina E."/>
            <person name="Vinokurov K."/>
            <person name="Oppert C."/>
            <person name="Zou Z."/>
            <person name="Evans J."/>
            <person name="Lu Z."/>
            <person name="Zhao P."/>
            <person name="Sumathipala N."/>
            <person name="Altincicek B."/>
            <person name="Vilcinskas A."/>
            <person name="Williams M."/>
            <person name="Hultmark D."/>
            <person name="Hetru C."/>
            <person name="Jiang H."/>
            <person name="Grimmelikhuijzen C.J."/>
            <person name="Hauser F."/>
            <person name="Cazzamali G."/>
            <person name="Williamson M."/>
            <person name="Park Y."/>
            <person name="Li B."/>
            <person name="Tanaka Y."/>
            <person name="Predel R."/>
            <person name="Neupert S."/>
            <person name="Schachtner J."/>
            <person name="Verleyen P."/>
            <person name="Raible F."/>
            <person name="Bork P."/>
            <person name="Friedrich M."/>
            <person name="Walden K.K."/>
            <person name="Robertson H.M."/>
            <person name="Angeli S."/>
            <person name="Foret S."/>
            <person name="Bucher G."/>
            <person name="Schuetz S."/>
            <person name="Maleszka R."/>
            <person name="Wimmer E.A."/>
            <person name="Beeman R.W."/>
            <person name="Lorenzen M."/>
            <person name="Tomoyasu Y."/>
            <person name="Miller S.C."/>
            <person name="Grossmann D."/>
            <person name="Bucher G."/>
        </authorList>
    </citation>
    <scope>NUCLEOTIDE SEQUENCE [LARGE SCALE GENOMIC DNA]</scope>
    <source>
        <strain evidence="6 7">Georgia GA2</strain>
    </source>
</reference>
<feature type="domain" description="SIAH-type" evidence="5">
    <location>
        <begin position="54"/>
        <end position="116"/>
    </location>
</feature>
<keyword evidence="3" id="KW-0862">Zinc</keyword>
<dbReference type="GO" id="GO:0005737">
    <property type="term" value="C:cytoplasm"/>
    <property type="evidence" value="ECO:0000318"/>
    <property type="project" value="GO_Central"/>
</dbReference>
<dbReference type="GO" id="GO:0043161">
    <property type="term" value="P:proteasome-mediated ubiquitin-dependent protein catabolic process"/>
    <property type="evidence" value="ECO:0000318"/>
    <property type="project" value="GO_Central"/>
</dbReference>
<dbReference type="InterPro" id="IPR004162">
    <property type="entry name" value="SINA-like_animal"/>
</dbReference>
<dbReference type="GO" id="GO:0016567">
    <property type="term" value="P:protein ubiquitination"/>
    <property type="evidence" value="ECO:0007669"/>
    <property type="project" value="UniProtKB-UniPathway"/>
</dbReference>
<gene>
    <name evidence="6" type="primary">AUGUSTUS-3.0.2_13427</name>
    <name evidence="6" type="ORF">TcasGA2_TC013427</name>
</gene>
<protein>
    <recommendedName>
        <fullName evidence="5">SIAH-type domain-containing protein</fullName>
    </recommendedName>
</protein>
<dbReference type="UniPathway" id="UPA00143"/>
<proteinExistence type="predicted"/>
<dbReference type="GO" id="GO:0061630">
    <property type="term" value="F:ubiquitin protein ligase activity"/>
    <property type="evidence" value="ECO:0000318"/>
    <property type="project" value="GO_Central"/>
</dbReference>
<dbReference type="HOGENOM" id="CLU_781507_0_0_1"/>
<sequence length="355" mass="40477">MAGPSVLKCSRCNHPLSYFPIYQNGNNELICGRCPQPRGANCVRVTCYEVLAFKQEFPCRFAPEGCKENIGPEIAPQHERNCPFRKINKCPTALFTQCSWEGKAVDFTLHCFDDHKEHFARNNSLELSLFESGEYYKIVPCGKEIFIVRIRFDALQNVLFSTAVFCGHEANSGKFTCEVIVEDEAKTLELTLPLVRNFDSVHDTKLELHSLELTAPHIVVKIEIADKSQEKKKSLPSEQVLAYLRCPICKCLMRTPMLFYLGGPTLCRDCNQCLQYFNGRMINVQNFGLHNLIKLGANRCKFYGCDFVANEGDIVDHENNCLFKERIDAWALRIRTLFGRAVGPERVIANRLLDF</sequence>
<dbReference type="EMBL" id="KQ971343">
    <property type="protein sequence ID" value="EFA03437.1"/>
    <property type="molecule type" value="Genomic_DNA"/>
</dbReference>
<dbReference type="PROSITE" id="PS51081">
    <property type="entry name" value="ZF_SIAH"/>
    <property type="match status" value="1"/>
</dbReference>
<accession>D6WLK5</accession>
<dbReference type="PhylomeDB" id="D6WLK5"/>
<evidence type="ECO:0000256" key="3">
    <source>
        <dbReference type="ARBA" id="ARBA00022833"/>
    </source>
</evidence>
<keyword evidence="7" id="KW-1185">Reference proteome</keyword>
<evidence type="ECO:0000259" key="5">
    <source>
        <dbReference type="PROSITE" id="PS51081"/>
    </source>
</evidence>
<dbReference type="AlphaFoldDB" id="D6WLK5"/>
<evidence type="ECO:0000313" key="7">
    <source>
        <dbReference type="Proteomes" id="UP000007266"/>
    </source>
</evidence>
<evidence type="ECO:0000313" key="6">
    <source>
        <dbReference type="EMBL" id="EFA03437.1"/>
    </source>
</evidence>
<keyword evidence="1" id="KW-0479">Metal-binding</keyword>
<organism evidence="6 7">
    <name type="scientific">Tribolium castaneum</name>
    <name type="common">Red flour beetle</name>
    <dbReference type="NCBI Taxonomy" id="7070"/>
    <lineage>
        <taxon>Eukaryota</taxon>
        <taxon>Metazoa</taxon>
        <taxon>Ecdysozoa</taxon>
        <taxon>Arthropoda</taxon>
        <taxon>Hexapoda</taxon>
        <taxon>Insecta</taxon>
        <taxon>Pterygota</taxon>
        <taxon>Neoptera</taxon>
        <taxon>Endopterygota</taxon>
        <taxon>Coleoptera</taxon>
        <taxon>Polyphaga</taxon>
        <taxon>Cucujiformia</taxon>
        <taxon>Tenebrionidae</taxon>
        <taxon>Tenebrionidae incertae sedis</taxon>
        <taxon>Tribolium</taxon>
    </lineage>
</organism>
<dbReference type="GO" id="GO:0008270">
    <property type="term" value="F:zinc ion binding"/>
    <property type="evidence" value="ECO:0007669"/>
    <property type="project" value="UniProtKB-KW"/>
</dbReference>
<dbReference type="InterPro" id="IPR013010">
    <property type="entry name" value="Znf_SIAH"/>
</dbReference>
<dbReference type="Gene3D" id="3.30.40.10">
    <property type="entry name" value="Zinc/RING finger domain, C3HC4 (zinc finger)"/>
    <property type="match status" value="1"/>
</dbReference>
<evidence type="ECO:0000256" key="1">
    <source>
        <dbReference type="ARBA" id="ARBA00022723"/>
    </source>
</evidence>
<dbReference type="InterPro" id="IPR013083">
    <property type="entry name" value="Znf_RING/FYVE/PHD"/>
</dbReference>
<dbReference type="Proteomes" id="UP000007266">
    <property type="component" value="Linkage group 5"/>
</dbReference>
<dbReference type="PANTHER" id="PTHR45877">
    <property type="entry name" value="E3 UBIQUITIN-PROTEIN LIGASE SIAH2"/>
    <property type="match status" value="1"/>
</dbReference>
<dbReference type="Pfam" id="PF21361">
    <property type="entry name" value="Sina_ZnF"/>
    <property type="match status" value="1"/>
</dbReference>